<dbReference type="EMBL" id="ML994738">
    <property type="protein sequence ID" value="KAF2175252.1"/>
    <property type="molecule type" value="Genomic_DNA"/>
</dbReference>
<name>A0A6A6DAE1_9PEZI</name>
<accession>A0A6A6DAE1</accession>
<keyword evidence="1" id="KW-1133">Transmembrane helix</keyword>
<protein>
    <submittedName>
        <fullName evidence="2">Uncharacterized protein</fullName>
    </submittedName>
</protein>
<evidence type="ECO:0000313" key="3">
    <source>
        <dbReference type="Proteomes" id="UP000800200"/>
    </source>
</evidence>
<keyword evidence="1" id="KW-0472">Membrane</keyword>
<dbReference type="Proteomes" id="UP000800200">
    <property type="component" value="Unassembled WGS sequence"/>
</dbReference>
<sequence>MGVSLVYRKDLSLFLKRSGERSQRRYIQNGFYLVCIIIFGLCIKKWALCEQYLWRMEHRYILQSLLKHTIIIMVLSV</sequence>
<keyword evidence="3" id="KW-1185">Reference proteome</keyword>
<organism evidence="2 3">
    <name type="scientific">Zopfia rhizophila CBS 207.26</name>
    <dbReference type="NCBI Taxonomy" id="1314779"/>
    <lineage>
        <taxon>Eukaryota</taxon>
        <taxon>Fungi</taxon>
        <taxon>Dikarya</taxon>
        <taxon>Ascomycota</taxon>
        <taxon>Pezizomycotina</taxon>
        <taxon>Dothideomycetes</taxon>
        <taxon>Dothideomycetes incertae sedis</taxon>
        <taxon>Zopfiaceae</taxon>
        <taxon>Zopfia</taxon>
    </lineage>
</organism>
<reference evidence="2" key="1">
    <citation type="journal article" date="2020" name="Stud. Mycol.">
        <title>101 Dothideomycetes genomes: a test case for predicting lifestyles and emergence of pathogens.</title>
        <authorList>
            <person name="Haridas S."/>
            <person name="Albert R."/>
            <person name="Binder M."/>
            <person name="Bloem J."/>
            <person name="Labutti K."/>
            <person name="Salamov A."/>
            <person name="Andreopoulos B."/>
            <person name="Baker S."/>
            <person name="Barry K."/>
            <person name="Bills G."/>
            <person name="Bluhm B."/>
            <person name="Cannon C."/>
            <person name="Castanera R."/>
            <person name="Culley D."/>
            <person name="Daum C."/>
            <person name="Ezra D."/>
            <person name="Gonzalez J."/>
            <person name="Henrissat B."/>
            <person name="Kuo A."/>
            <person name="Liang C."/>
            <person name="Lipzen A."/>
            <person name="Lutzoni F."/>
            <person name="Magnuson J."/>
            <person name="Mondo S."/>
            <person name="Nolan M."/>
            <person name="Ohm R."/>
            <person name="Pangilinan J."/>
            <person name="Park H.-J."/>
            <person name="Ramirez L."/>
            <person name="Alfaro M."/>
            <person name="Sun H."/>
            <person name="Tritt A."/>
            <person name="Yoshinaga Y."/>
            <person name="Zwiers L.-H."/>
            <person name="Turgeon B."/>
            <person name="Goodwin S."/>
            <person name="Spatafora J."/>
            <person name="Crous P."/>
            <person name="Grigoriev I."/>
        </authorList>
    </citation>
    <scope>NUCLEOTIDE SEQUENCE</scope>
    <source>
        <strain evidence="2">CBS 207.26</strain>
    </source>
</reference>
<keyword evidence="1" id="KW-0812">Transmembrane</keyword>
<feature type="transmembrane region" description="Helical" evidence="1">
    <location>
        <begin position="30"/>
        <end position="48"/>
    </location>
</feature>
<evidence type="ECO:0000256" key="1">
    <source>
        <dbReference type="SAM" id="Phobius"/>
    </source>
</evidence>
<gene>
    <name evidence="2" type="ORF">K469DRAFT_69894</name>
</gene>
<proteinExistence type="predicted"/>
<dbReference type="AlphaFoldDB" id="A0A6A6DAE1"/>
<evidence type="ECO:0000313" key="2">
    <source>
        <dbReference type="EMBL" id="KAF2175252.1"/>
    </source>
</evidence>